<proteinExistence type="predicted"/>
<evidence type="ECO:0000256" key="3">
    <source>
        <dbReference type="ARBA" id="ARBA00022777"/>
    </source>
</evidence>
<dbReference type="EMBL" id="OZ020109">
    <property type="protein sequence ID" value="CAK9261402.1"/>
    <property type="molecule type" value="Genomic_DNA"/>
</dbReference>
<dbReference type="SUPFAM" id="SSF56112">
    <property type="entry name" value="Protein kinase-like (PK-like)"/>
    <property type="match status" value="1"/>
</dbReference>
<dbReference type="Gene3D" id="1.10.510.10">
    <property type="entry name" value="Transferase(Phosphotransferase) domain 1"/>
    <property type="match status" value="1"/>
</dbReference>
<dbReference type="PROSITE" id="PS50011">
    <property type="entry name" value="PROTEIN_KINASE_DOM"/>
    <property type="match status" value="1"/>
</dbReference>
<organism evidence="6 7">
    <name type="scientific">Sphagnum jensenii</name>
    <dbReference type="NCBI Taxonomy" id="128206"/>
    <lineage>
        <taxon>Eukaryota</taxon>
        <taxon>Viridiplantae</taxon>
        <taxon>Streptophyta</taxon>
        <taxon>Embryophyta</taxon>
        <taxon>Bryophyta</taxon>
        <taxon>Sphagnophytina</taxon>
        <taxon>Sphagnopsida</taxon>
        <taxon>Sphagnales</taxon>
        <taxon>Sphagnaceae</taxon>
        <taxon>Sphagnum</taxon>
    </lineage>
</organism>
<evidence type="ECO:0000259" key="5">
    <source>
        <dbReference type="PROSITE" id="PS50011"/>
    </source>
</evidence>
<dbReference type="Proteomes" id="UP001497444">
    <property type="component" value="Chromosome 14"/>
</dbReference>
<evidence type="ECO:0000256" key="2">
    <source>
        <dbReference type="ARBA" id="ARBA00022741"/>
    </source>
</evidence>
<keyword evidence="4" id="KW-0067">ATP-binding</keyword>
<dbReference type="Pfam" id="PF00069">
    <property type="entry name" value="Pkinase"/>
    <property type="match status" value="1"/>
</dbReference>
<evidence type="ECO:0000256" key="4">
    <source>
        <dbReference type="ARBA" id="ARBA00022840"/>
    </source>
</evidence>
<protein>
    <recommendedName>
        <fullName evidence="5">Protein kinase domain-containing protein</fullName>
    </recommendedName>
</protein>
<sequence>ITLASTSTPGKRGYIAPEIFASKEVSPKSDVYSFGVLLIQLVNGSPFILNGYEIDIHHFIKWAQKVCVQKDGFKDIIDYVVVNNSIVGFNHDEVELILQISLKCIQ</sequence>
<feature type="non-terminal residue" evidence="6">
    <location>
        <position position="1"/>
    </location>
</feature>
<evidence type="ECO:0000256" key="1">
    <source>
        <dbReference type="ARBA" id="ARBA00022679"/>
    </source>
</evidence>
<reference evidence="6" key="1">
    <citation type="submission" date="2024-02" db="EMBL/GenBank/DDBJ databases">
        <authorList>
            <consortium name="ELIXIR-Norway"/>
            <consortium name="Elixir Norway"/>
        </authorList>
    </citation>
    <scope>NUCLEOTIDE SEQUENCE</scope>
</reference>
<keyword evidence="7" id="KW-1185">Reference proteome</keyword>
<dbReference type="InterPro" id="IPR000719">
    <property type="entry name" value="Prot_kinase_dom"/>
</dbReference>
<keyword evidence="1" id="KW-0808">Transferase</keyword>
<dbReference type="PANTHER" id="PTHR47973">
    <property type="entry name" value="CYSTEINE-RICH RECEPTOR-LIKE PROTEIN KINASE 3"/>
    <property type="match status" value="1"/>
</dbReference>
<accession>A0ABP0W778</accession>
<feature type="domain" description="Protein kinase" evidence="5">
    <location>
        <begin position="1"/>
        <end position="106"/>
    </location>
</feature>
<keyword evidence="3" id="KW-0418">Kinase</keyword>
<gene>
    <name evidence="6" type="ORF">CSSPJE1EN1_LOCUS6880</name>
</gene>
<evidence type="ECO:0000313" key="7">
    <source>
        <dbReference type="Proteomes" id="UP001497444"/>
    </source>
</evidence>
<feature type="non-terminal residue" evidence="6">
    <location>
        <position position="106"/>
    </location>
</feature>
<keyword evidence="2" id="KW-0547">Nucleotide-binding</keyword>
<dbReference type="InterPro" id="IPR052059">
    <property type="entry name" value="CR_Ser/Thr_kinase"/>
</dbReference>
<evidence type="ECO:0000313" key="6">
    <source>
        <dbReference type="EMBL" id="CAK9261402.1"/>
    </source>
</evidence>
<dbReference type="InterPro" id="IPR011009">
    <property type="entry name" value="Kinase-like_dom_sf"/>
</dbReference>
<name>A0ABP0W778_9BRYO</name>